<dbReference type="Proteomes" id="UP000193870">
    <property type="component" value="Unassembled WGS sequence"/>
</dbReference>
<evidence type="ECO:0000313" key="1">
    <source>
        <dbReference type="EMBL" id="SLN71664.1"/>
    </source>
</evidence>
<evidence type="ECO:0000313" key="2">
    <source>
        <dbReference type="Proteomes" id="UP000193870"/>
    </source>
</evidence>
<dbReference type="OrthoDB" id="3370914at2"/>
<proteinExistence type="predicted"/>
<dbReference type="AlphaFoldDB" id="A0A1Y5TW39"/>
<organism evidence="1 2">
    <name type="scientific">Palleronia marisminoris</name>
    <dbReference type="NCBI Taxonomy" id="315423"/>
    <lineage>
        <taxon>Bacteria</taxon>
        <taxon>Pseudomonadati</taxon>
        <taxon>Pseudomonadota</taxon>
        <taxon>Alphaproteobacteria</taxon>
        <taxon>Rhodobacterales</taxon>
        <taxon>Roseobacteraceae</taxon>
        <taxon>Palleronia</taxon>
    </lineage>
</organism>
<keyword evidence="2" id="KW-1185">Reference proteome</keyword>
<dbReference type="RefSeq" id="WP_085855625.1">
    <property type="nucleotide sequence ID" value="NZ_FWFV01000020.1"/>
</dbReference>
<dbReference type="EMBL" id="FWFV01000020">
    <property type="protein sequence ID" value="SLN71664.1"/>
    <property type="molecule type" value="Genomic_DNA"/>
</dbReference>
<sequence>MGDCEFCAEFQGSGPARFRSMYEGVASHRIIAKTDRFVVIPTLGQIFEGSLLILPTAHVETCAALDDGARAEMLGLVDNMVTRCAVWGSPIVFEHGATSAMGGGCGLHHAHLHVVPLPKRTRPELMFPEASATAKDLAEAWRALSGSNHYLLIGHSDGVRLRNLDIHPGTFQSQFFRRRIAEHFSLDRPWDWRSYKGIEPAVLKVLAESVPDAV</sequence>
<protein>
    <submittedName>
        <fullName evidence="1">Uncharacterized protein</fullName>
    </submittedName>
</protein>
<dbReference type="Gene3D" id="3.30.428.10">
    <property type="entry name" value="HIT-like"/>
    <property type="match status" value="1"/>
</dbReference>
<dbReference type="InterPro" id="IPR036265">
    <property type="entry name" value="HIT-like_sf"/>
</dbReference>
<dbReference type="STRING" id="315423.SAMN04488020_12023"/>
<dbReference type="SUPFAM" id="SSF54197">
    <property type="entry name" value="HIT-like"/>
    <property type="match status" value="1"/>
</dbReference>
<accession>A0A1Y5TW39</accession>
<gene>
    <name evidence="1" type="ORF">PAM7066_03683</name>
</gene>
<name>A0A1Y5TW39_9RHOB</name>
<reference evidence="1 2" key="1">
    <citation type="submission" date="2017-03" db="EMBL/GenBank/DDBJ databases">
        <authorList>
            <person name="Afonso C.L."/>
            <person name="Miller P.J."/>
            <person name="Scott M.A."/>
            <person name="Spackman E."/>
            <person name="Goraichik I."/>
            <person name="Dimitrov K.M."/>
            <person name="Suarez D.L."/>
            <person name="Swayne D.E."/>
        </authorList>
    </citation>
    <scope>NUCLEOTIDE SEQUENCE [LARGE SCALE GENOMIC DNA]</scope>
    <source>
        <strain evidence="1 2">CECT 7066</strain>
    </source>
</reference>